<accession>A0ABM4TUN1</accession>
<feature type="region of interest" description="Disordered" evidence="5">
    <location>
        <begin position="69"/>
        <end position="92"/>
    </location>
</feature>
<dbReference type="InterPro" id="IPR036915">
    <property type="entry name" value="Cyclin-like_sf"/>
</dbReference>
<dbReference type="CDD" id="cd20516">
    <property type="entry name" value="CYCLIN_CCND_rpt2"/>
    <property type="match status" value="1"/>
</dbReference>
<dbReference type="SUPFAM" id="SSF47954">
    <property type="entry name" value="Cyclin-like"/>
    <property type="match status" value="2"/>
</dbReference>
<keyword evidence="2 4" id="KW-0195">Cyclin</keyword>
<evidence type="ECO:0000313" key="10">
    <source>
        <dbReference type="RefSeq" id="XP_070853670.1"/>
    </source>
</evidence>
<name>A0ABM4TUN1_DROSZ</name>
<sequence length="513" mass="57801">MYLRSPPIVRSIRYQSSPKILDNSALINGLRVPPDSTMDLLCSENLVGESDSSLYRLNKCQEKMSAPYPTSSMGAIKPHTDPEPVQSPSEYSQNNQMDEKIMYIYASVDAAGKNPEELEPEVPVAAPPTQSSLQSYAHYISQEPKPLTTSQTQSQSQSQRYNDRVPKTADSPTTDNVNTAIGDPTLYSDRCLENALKAEEKYHQIVDTYFTIQKDITPPMRKIVAEWMMEVCAEENCQEEVVLLALNYMDRFLSSKSVRKTHLQILAAACLLLASKLREPSCRALSVDLLVVYTDNSIYKDDLIKWELYVLSRLGWDLSSVTPLDFLELLMMRLPIGSKNFPDINIGKVRGHAQAFISLAAKEHKFAKFSASTIAASSIAASMNGLKWHLRSGHNLHFLLSLMTDLTSVEQAQVQDCMLHMEDIFKEHSRNLQPFLVNIDPSQMSTLYYQGRFQIHQAQHLSQISLRSLPLPKTSADCVEQHQQHNFGSAAPHRTHTCKMQAQAQNELQDITF</sequence>
<dbReference type="InterPro" id="IPR039361">
    <property type="entry name" value="Cyclin"/>
</dbReference>
<evidence type="ECO:0000313" key="9">
    <source>
        <dbReference type="RefSeq" id="XP_016941999.2"/>
    </source>
</evidence>
<feature type="domain" description="Cyclin C-terminal" evidence="7">
    <location>
        <begin position="321"/>
        <end position="470"/>
    </location>
</feature>
<evidence type="ECO:0000256" key="4">
    <source>
        <dbReference type="RuleBase" id="RU000383"/>
    </source>
</evidence>
<dbReference type="SMART" id="SM00385">
    <property type="entry name" value="CYCLIN"/>
    <property type="match status" value="1"/>
</dbReference>
<dbReference type="InterPro" id="IPR048258">
    <property type="entry name" value="Cyclins_cyclin-box"/>
</dbReference>
<dbReference type="PROSITE" id="PS00292">
    <property type="entry name" value="CYCLINS"/>
    <property type="match status" value="1"/>
</dbReference>
<comment type="similarity">
    <text evidence="4">Belongs to the cyclin family.</text>
</comment>
<keyword evidence="8" id="KW-1185">Reference proteome</keyword>
<evidence type="ECO:0000256" key="1">
    <source>
        <dbReference type="ARBA" id="ARBA00022618"/>
    </source>
</evidence>
<keyword evidence="1" id="KW-0132">Cell division</keyword>
<evidence type="ECO:0000259" key="6">
    <source>
        <dbReference type="SMART" id="SM00385"/>
    </source>
</evidence>
<evidence type="ECO:0000256" key="2">
    <source>
        <dbReference type="ARBA" id="ARBA00023127"/>
    </source>
</evidence>
<dbReference type="InterPro" id="IPR013763">
    <property type="entry name" value="Cyclin-like_dom"/>
</dbReference>
<proteinExistence type="inferred from homology"/>
<dbReference type="Gene3D" id="1.10.472.10">
    <property type="entry name" value="Cyclin-like"/>
    <property type="match status" value="2"/>
</dbReference>
<evidence type="ECO:0000256" key="5">
    <source>
        <dbReference type="SAM" id="MobiDB-lite"/>
    </source>
</evidence>
<dbReference type="RefSeq" id="XP_016941999.2">
    <property type="nucleotide sequence ID" value="XM_017086510.4"/>
</dbReference>
<gene>
    <name evidence="9 10" type="primary">CycD</name>
</gene>
<feature type="region of interest" description="Disordered" evidence="5">
    <location>
        <begin position="143"/>
        <end position="180"/>
    </location>
</feature>
<feature type="compositionally biased region" description="Low complexity" evidence="5">
    <location>
        <begin position="148"/>
        <end position="159"/>
    </location>
</feature>
<evidence type="ECO:0000259" key="7">
    <source>
        <dbReference type="SMART" id="SM01332"/>
    </source>
</evidence>
<evidence type="ECO:0000256" key="3">
    <source>
        <dbReference type="ARBA" id="ARBA00023306"/>
    </source>
</evidence>
<dbReference type="SMART" id="SM01332">
    <property type="entry name" value="Cyclin_C"/>
    <property type="match status" value="1"/>
</dbReference>
<dbReference type="Proteomes" id="UP001652628">
    <property type="component" value="Chromosome X"/>
</dbReference>
<dbReference type="InterPro" id="IPR004367">
    <property type="entry name" value="Cyclin_C-dom"/>
</dbReference>
<dbReference type="InterPro" id="IPR006671">
    <property type="entry name" value="Cyclin_N"/>
</dbReference>
<dbReference type="GeneID" id="108018918"/>
<protein>
    <submittedName>
        <fullName evidence="9 10">G1/S-specific cyclin-D2</fullName>
    </submittedName>
</protein>
<reference evidence="9 10" key="1">
    <citation type="submission" date="2025-05" db="UniProtKB">
        <authorList>
            <consortium name="RefSeq"/>
        </authorList>
    </citation>
    <scope>IDENTIFICATION</scope>
</reference>
<dbReference type="RefSeq" id="XP_070853670.1">
    <property type="nucleotide sequence ID" value="XM_070997569.1"/>
</dbReference>
<feature type="domain" description="Cyclin-like" evidence="6">
    <location>
        <begin position="226"/>
        <end position="312"/>
    </location>
</feature>
<evidence type="ECO:0000313" key="8">
    <source>
        <dbReference type="Proteomes" id="UP001652628"/>
    </source>
</evidence>
<dbReference type="PANTHER" id="PTHR10177">
    <property type="entry name" value="CYCLINS"/>
    <property type="match status" value="1"/>
</dbReference>
<feature type="compositionally biased region" description="Polar residues" evidence="5">
    <location>
        <begin position="170"/>
        <end position="179"/>
    </location>
</feature>
<organism evidence="8 10">
    <name type="scientific">Drosophila suzukii</name>
    <name type="common">Spotted-wing drosophila fruit fly</name>
    <dbReference type="NCBI Taxonomy" id="28584"/>
    <lineage>
        <taxon>Eukaryota</taxon>
        <taxon>Metazoa</taxon>
        <taxon>Ecdysozoa</taxon>
        <taxon>Arthropoda</taxon>
        <taxon>Hexapoda</taxon>
        <taxon>Insecta</taxon>
        <taxon>Pterygota</taxon>
        <taxon>Neoptera</taxon>
        <taxon>Endopterygota</taxon>
        <taxon>Diptera</taxon>
        <taxon>Brachycera</taxon>
        <taxon>Muscomorpha</taxon>
        <taxon>Ephydroidea</taxon>
        <taxon>Drosophilidae</taxon>
        <taxon>Drosophila</taxon>
        <taxon>Sophophora</taxon>
    </lineage>
</organism>
<dbReference type="Pfam" id="PF02984">
    <property type="entry name" value="Cyclin_C"/>
    <property type="match status" value="1"/>
</dbReference>
<keyword evidence="3" id="KW-0131">Cell cycle</keyword>
<dbReference type="Pfam" id="PF00134">
    <property type="entry name" value="Cyclin_N"/>
    <property type="match status" value="1"/>
</dbReference>